<dbReference type="InterPro" id="IPR045372">
    <property type="entry name" value="YidB"/>
</dbReference>
<protein>
    <recommendedName>
        <fullName evidence="2">DUF937 domain-containing protein</fullName>
    </recommendedName>
</protein>
<sequence length="148" mass="15646">MDISTLLEDGARLIKGNDDEATSDLESESIVGSLMDLLGDGQGSLNLSTFVAGLSGSHLGEVVGSWLGNAENMPISSEQINTLFGNEKISHFSSSLGISERSATEALSDALPQVIDRFTSGEASIVEQMLGNRGTTSNTMETLSKMFR</sequence>
<dbReference type="SUPFAM" id="SSF140804">
    <property type="entry name" value="YidB-like"/>
    <property type="match status" value="1"/>
</dbReference>
<evidence type="ECO:0008006" key="2">
    <source>
        <dbReference type="Google" id="ProtNLM"/>
    </source>
</evidence>
<proteinExistence type="predicted"/>
<dbReference type="Gene3D" id="1.10.10.690">
    <property type="entry name" value="YidB-like"/>
    <property type="match status" value="1"/>
</dbReference>
<name>A0A1W1CUX9_9ZZZZ</name>
<reference evidence="1" key="1">
    <citation type="submission" date="2016-10" db="EMBL/GenBank/DDBJ databases">
        <authorList>
            <person name="de Groot N.N."/>
        </authorList>
    </citation>
    <scope>NUCLEOTIDE SEQUENCE</scope>
</reference>
<dbReference type="InterPro" id="IPR027405">
    <property type="entry name" value="YidB-like"/>
</dbReference>
<organism evidence="1">
    <name type="scientific">hydrothermal vent metagenome</name>
    <dbReference type="NCBI Taxonomy" id="652676"/>
    <lineage>
        <taxon>unclassified sequences</taxon>
        <taxon>metagenomes</taxon>
        <taxon>ecological metagenomes</taxon>
    </lineage>
</organism>
<dbReference type="AlphaFoldDB" id="A0A1W1CUX9"/>
<dbReference type="EMBL" id="FPHM01000137">
    <property type="protein sequence ID" value="SFV69533.1"/>
    <property type="molecule type" value="Genomic_DNA"/>
</dbReference>
<accession>A0A1W1CUX9</accession>
<evidence type="ECO:0000313" key="1">
    <source>
        <dbReference type="EMBL" id="SFV69533.1"/>
    </source>
</evidence>
<dbReference type="Pfam" id="PF20159">
    <property type="entry name" value="YidB"/>
    <property type="match status" value="1"/>
</dbReference>
<gene>
    <name evidence="1" type="ORF">MNB_SV-13-900</name>
</gene>